<evidence type="ECO:0000313" key="3">
    <source>
        <dbReference type="Proteomes" id="UP000664795"/>
    </source>
</evidence>
<name>A0A939K389_9BACT</name>
<reference evidence="2 3" key="1">
    <citation type="submission" date="2021-03" db="EMBL/GenBank/DDBJ databases">
        <title>Fibrella sp. HMF5036 genome sequencing and assembly.</title>
        <authorList>
            <person name="Kang H."/>
            <person name="Kim H."/>
            <person name="Bae S."/>
            <person name="Joh K."/>
        </authorList>
    </citation>
    <scope>NUCLEOTIDE SEQUENCE [LARGE SCALE GENOMIC DNA]</scope>
    <source>
        <strain evidence="2 3">HMF5036</strain>
    </source>
</reference>
<dbReference type="EMBL" id="JAFMYU010000026">
    <property type="protein sequence ID" value="MBO0934105.1"/>
    <property type="molecule type" value="Genomic_DNA"/>
</dbReference>
<evidence type="ECO:0000313" key="2">
    <source>
        <dbReference type="EMBL" id="MBO0934105.1"/>
    </source>
</evidence>
<gene>
    <name evidence="2" type="ORF">J2I48_24070</name>
</gene>
<comment type="caution">
    <text evidence="2">The sequence shown here is derived from an EMBL/GenBank/DDBJ whole genome shotgun (WGS) entry which is preliminary data.</text>
</comment>
<dbReference type="Proteomes" id="UP000664795">
    <property type="component" value="Unassembled WGS sequence"/>
</dbReference>
<organism evidence="2 3">
    <name type="scientific">Fibrella aquatilis</name>
    <dbReference type="NCBI Taxonomy" id="2817059"/>
    <lineage>
        <taxon>Bacteria</taxon>
        <taxon>Pseudomonadati</taxon>
        <taxon>Bacteroidota</taxon>
        <taxon>Cytophagia</taxon>
        <taxon>Cytophagales</taxon>
        <taxon>Spirosomataceae</taxon>
        <taxon>Fibrella</taxon>
    </lineage>
</organism>
<feature type="signal peptide" evidence="1">
    <location>
        <begin position="1"/>
        <end position="26"/>
    </location>
</feature>
<evidence type="ECO:0008006" key="4">
    <source>
        <dbReference type="Google" id="ProtNLM"/>
    </source>
</evidence>
<accession>A0A939K389</accession>
<protein>
    <recommendedName>
        <fullName evidence="4">Peptidase S74 domain-containing protein</fullName>
    </recommendedName>
</protein>
<proteinExistence type="predicted"/>
<sequence length="595" mass="62353">MKTKYYISLYALFTASLMVHSPTTQAQSVNGLGTIIDNGWPGNRWLLHNPDDGRGTLFIAPGPNSAWNFGSQTQFRPGGDVTFSGKVLVGTNGNVSANSQLEVLGDLRVSAGRFSSIISGNSDGAYPTNPINTGGGAAQLSIGGNWVGGQIDLSFINSNIAPLSSGGKGFSFWQMTGANTKQSLMYVRGDGNVGIGNTAPGSKLHVSNGGVTIGSNVPNPPFTDGSLSIGDVSVDSNPTQQNWTQTMLLLNGLDYSTIGFHDSGSRVDFIRTGKRTIQLGYDGGWGAANIGLPNGIWDKDGRVGIGTSEPTQPLHVANGDALIAGVGNFSGVGTQARVFLGHPANWVGSVFGARTQLTGWNGVSIGTSPNGQYTERLVVDANGNVGIGNTAPGTVLDVNGNFRTTAGIFSSIYSGNTDGAYPANAINTPGGAGQLSIGANYIGGRLDLSLINSNIATGDKGFSFWQMTGAQSKLALMYIRGDGNVGIGTTNPGGYKLAVEGIVGAREVEVKTGAWADFVFANNYELPSLQSVEAHIVANKHLPGIPSEMEVKRDGYALGAMDAKLLQKIEELTLYVIEQQKRIEKLEQQLVKQKR</sequence>
<evidence type="ECO:0000256" key="1">
    <source>
        <dbReference type="SAM" id="SignalP"/>
    </source>
</evidence>
<keyword evidence="3" id="KW-1185">Reference proteome</keyword>
<dbReference type="RefSeq" id="WP_207338067.1">
    <property type="nucleotide sequence ID" value="NZ_JAFMYU010000026.1"/>
</dbReference>
<keyword evidence="1" id="KW-0732">Signal</keyword>
<dbReference type="AlphaFoldDB" id="A0A939K389"/>
<feature type="chain" id="PRO_5037082377" description="Peptidase S74 domain-containing protein" evidence="1">
    <location>
        <begin position="27"/>
        <end position="595"/>
    </location>
</feature>